<evidence type="ECO:0000313" key="3">
    <source>
        <dbReference type="EMBL" id="ROZ85283.1"/>
    </source>
</evidence>
<dbReference type="Proteomes" id="UP000275199">
    <property type="component" value="Unassembled WGS sequence"/>
</dbReference>
<keyword evidence="4" id="KW-1185">Reference proteome</keyword>
<feature type="transmembrane region" description="Helical" evidence="2">
    <location>
        <begin position="164"/>
        <end position="186"/>
    </location>
</feature>
<feature type="transmembrane region" description="Helical" evidence="2">
    <location>
        <begin position="198"/>
        <end position="218"/>
    </location>
</feature>
<keyword evidence="2" id="KW-0812">Transmembrane</keyword>
<reference evidence="3 4" key="1">
    <citation type="submission" date="2018-11" db="EMBL/GenBank/DDBJ databases">
        <authorList>
            <person name="Jang G.I."/>
            <person name="Hwang C.Y."/>
        </authorList>
    </citation>
    <scope>NUCLEOTIDE SEQUENCE [LARGE SCALE GENOMIC DNA]</scope>
    <source>
        <strain evidence="3 4">SSM26</strain>
    </source>
</reference>
<keyword evidence="2" id="KW-1133">Transmembrane helix</keyword>
<organism evidence="3 4">
    <name type="scientific">Pseudomonas neustonica</name>
    <dbReference type="NCBI Taxonomy" id="2487346"/>
    <lineage>
        <taxon>Bacteria</taxon>
        <taxon>Pseudomonadati</taxon>
        <taxon>Pseudomonadota</taxon>
        <taxon>Gammaproteobacteria</taxon>
        <taxon>Pseudomonadales</taxon>
        <taxon>Pseudomonadaceae</taxon>
        <taxon>Pseudomonas</taxon>
    </lineage>
</organism>
<evidence type="ECO:0000256" key="1">
    <source>
        <dbReference type="SAM" id="MobiDB-lite"/>
    </source>
</evidence>
<sequence length="289" mass="32252">MQVLIIIITSLASVAAWAHGMSAEDQARILNAGYLEYIRLGATHMLSGYDHLLFLFGVMFFLTRFSEIIKFITAFTIGHSITLVFATLFGITANYYLIDAVIALTVCYKAFDNLGGFQKHLQMKSPNLTWMVFAFGLIHGFGLSTRLQQLPLGDDGLVFKILSFNVGVEVGQIVALSIMLAVLMVWRKTASFERFSKASNVGLMLAGGLLLLMQLHGFQHTQYPDDFPLNRDDHQHTHEDMADKKAPLSSYPRRLELRGPSADTEGEEPAEQASEPEVHRHEDGEPHSH</sequence>
<accession>A0ABX9XKQ4</accession>
<keyword evidence="2" id="KW-0472">Membrane</keyword>
<feature type="transmembrane region" description="Helical" evidence="2">
    <location>
        <begin position="42"/>
        <end position="62"/>
    </location>
</feature>
<feature type="compositionally biased region" description="Basic and acidic residues" evidence="1">
    <location>
        <begin position="228"/>
        <end position="246"/>
    </location>
</feature>
<feature type="region of interest" description="Disordered" evidence="1">
    <location>
        <begin position="226"/>
        <end position="289"/>
    </location>
</feature>
<evidence type="ECO:0000256" key="2">
    <source>
        <dbReference type="SAM" id="Phobius"/>
    </source>
</evidence>
<feature type="transmembrane region" description="Helical" evidence="2">
    <location>
        <begin position="95"/>
        <end position="115"/>
    </location>
</feature>
<comment type="caution">
    <text evidence="3">The sequence shown here is derived from an EMBL/GenBank/DDBJ whole genome shotgun (WGS) entry which is preliminary data.</text>
</comment>
<gene>
    <name evidence="3" type="ORF">EF096_08860</name>
</gene>
<name>A0ABX9XKQ4_9PSED</name>
<feature type="transmembrane region" description="Helical" evidence="2">
    <location>
        <begin position="69"/>
        <end position="89"/>
    </location>
</feature>
<dbReference type="EMBL" id="RKKU01000008">
    <property type="protein sequence ID" value="ROZ85283.1"/>
    <property type="molecule type" value="Genomic_DNA"/>
</dbReference>
<proteinExistence type="predicted"/>
<feature type="transmembrane region" description="Helical" evidence="2">
    <location>
        <begin position="127"/>
        <end position="144"/>
    </location>
</feature>
<feature type="compositionally biased region" description="Basic and acidic residues" evidence="1">
    <location>
        <begin position="276"/>
        <end position="289"/>
    </location>
</feature>
<dbReference type="InterPro" id="IPR032809">
    <property type="entry name" value="Put_HupE_UreJ"/>
</dbReference>
<dbReference type="Pfam" id="PF13795">
    <property type="entry name" value="HupE_UreJ_2"/>
    <property type="match status" value="1"/>
</dbReference>
<protein>
    <submittedName>
        <fullName evidence="3">HupE/UreJ family protein</fullName>
    </submittedName>
</protein>
<evidence type="ECO:0000313" key="4">
    <source>
        <dbReference type="Proteomes" id="UP000275199"/>
    </source>
</evidence>